<proteinExistence type="predicted"/>
<dbReference type="EMBL" id="KR029604">
    <property type="protein sequence ID" value="AKH48507.1"/>
    <property type="molecule type" value="Genomic_DNA"/>
</dbReference>
<name>A0A0F7LAX8_9VIRU</name>
<reference evidence="1" key="2">
    <citation type="submission" date="2015-03" db="EMBL/GenBank/DDBJ databases">
        <authorList>
            <person name="Chow C.-E.T."/>
            <person name="Winget D.M."/>
            <person name="White R.A.III."/>
            <person name="Hallam S.J."/>
            <person name="Suttle C.A."/>
        </authorList>
    </citation>
    <scope>NUCLEOTIDE SEQUENCE</scope>
    <source>
        <strain evidence="1">Oxic1_9</strain>
    </source>
</reference>
<evidence type="ECO:0000313" key="1">
    <source>
        <dbReference type="EMBL" id="AKH48507.1"/>
    </source>
</evidence>
<reference evidence="1" key="1">
    <citation type="journal article" date="2015" name="Front. Microbiol.">
        <title>Combining genomic sequencing methods to explore viral diversity and reveal potential virus-host interactions.</title>
        <authorList>
            <person name="Chow C.E."/>
            <person name="Winget D.M."/>
            <person name="White R.A.III."/>
            <person name="Hallam S.J."/>
            <person name="Suttle C.A."/>
        </authorList>
    </citation>
    <scope>NUCLEOTIDE SEQUENCE</scope>
    <source>
        <strain evidence="1">Oxic1_9</strain>
    </source>
</reference>
<organism evidence="1">
    <name type="scientific">uncultured marine virus</name>
    <dbReference type="NCBI Taxonomy" id="186617"/>
    <lineage>
        <taxon>Viruses</taxon>
        <taxon>environmental samples</taxon>
    </lineage>
</organism>
<sequence length="54" mass="6531">MNNWKDKRIEEINEISKKNNWDCSDNNKYFEEVQLIYKSNAKSLDQFKKESVTS</sequence>
<protein>
    <submittedName>
        <fullName evidence="1">Uncharacterized protein</fullName>
    </submittedName>
</protein>
<accession>A0A0F7LAX8</accession>